<keyword evidence="7" id="KW-1185">Reference proteome</keyword>
<dbReference type="Pfam" id="PF10451">
    <property type="entry name" value="Stn1"/>
    <property type="match status" value="1"/>
</dbReference>
<evidence type="ECO:0000313" key="6">
    <source>
        <dbReference type="EMBL" id="EHY54319.1"/>
    </source>
</evidence>
<dbReference type="GeneID" id="20307128"/>
<evidence type="ECO:0000256" key="4">
    <source>
        <dbReference type="SAM" id="MobiDB-lite"/>
    </source>
</evidence>
<dbReference type="OrthoDB" id="77828at2759"/>
<keyword evidence="3" id="KW-0779">Telomere</keyword>
<feature type="domain" description="CST complex subunit Stn1 N-terminal" evidence="5">
    <location>
        <begin position="32"/>
        <end position="79"/>
    </location>
</feature>
<evidence type="ECO:0000313" key="7">
    <source>
        <dbReference type="Proteomes" id="UP000007304"/>
    </source>
</evidence>
<feature type="compositionally biased region" description="Polar residues" evidence="4">
    <location>
        <begin position="86"/>
        <end position="104"/>
    </location>
</feature>
<dbReference type="Gene3D" id="2.40.50.140">
    <property type="entry name" value="Nucleic acid-binding proteins"/>
    <property type="match status" value="1"/>
</dbReference>
<dbReference type="CDD" id="cd03524">
    <property type="entry name" value="RPA2_OBF_family"/>
    <property type="match status" value="1"/>
</dbReference>
<dbReference type="GO" id="GO:0000781">
    <property type="term" value="C:chromosome, telomeric region"/>
    <property type="evidence" value="ECO:0007669"/>
    <property type="project" value="UniProtKB-SubCell"/>
</dbReference>
<accession>H6BT69</accession>
<reference evidence="6" key="1">
    <citation type="submission" date="2011-07" db="EMBL/GenBank/DDBJ databases">
        <title>The Genome Sequence of Exophiala (Wangiella) dermatitidis NIH/UT8656.</title>
        <authorList>
            <consortium name="The Broad Institute Genome Sequencing Platform"/>
            <person name="Cuomo C."/>
            <person name="Wang Z."/>
            <person name="Hunicke-Smith S."/>
            <person name="Szanislo P.J."/>
            <person name="Earl A."/>
            <person name="Young S.K."/>
            <person name="Zeng Q."/>
            <person name="Gargeya S."/>
            <person name="Fitzgerald M."/>
            <person name="Haas B."/>
            <person name="Abouelleil A."/>
            <person name="Alvarado L."/>
            <person name="Arachchi H.M."/>
            <person name="Berlin A."/>
            <person name="Brown A."/>
            <person name="Chapman S.B."/>
            <person name="Chen Z."/>
            <person name="Dunbar C."/>
            <person name="Freedman E."/>
            <person name="Gearin G."/>
            <person name="Gellesch M."/>
            <person name="Goldberg J."/>
            <person name="Griggs A."/>
            <person name="Gujja S."/>
            <person name="Heiman D."/>
            <person name="Howarth C."/>
            <person name="Larson L."/>
            <person name="Lui A."/>
            <person name="MacDonald P.J.P."/>
            <person name="Montmayeur A."/>
            <person name="Murphy C."/>
            <person name="Neiman D."/>
            <person name="Pearson M."/>
            <person name="Priest M."/>
            <person name="Roberts A."/>
            <person name="Saif S."/>
            <person name="Shea T."/>
            <person name="Shenoy N."/>
            <person name="Sisk P."/>
            <person name="Stolte C."/>
            <person name="Sykes S."/>
            <person name="Wortman J."/>
            <person name="Nusbaum C."/>
            <person name="Birren B."/>
        </authorList>
    </citation>
    <scope>NUCLEOTIDE SEQUENCE</scope>
    <source>
        <strain evidence="6">NIH/UT8656</strain>
    </source>
</reference>
<dbReference type="HOGENOM" id="CLU_054798_1_1_1"/>
<keyword evidence="2" id="KW-0158">Chromosome</keyword>
<feature type="region of interest" description="Disordered" evidence="4">
    <location>
        <begin position="1"/>
        <end position="23"/>
    </location>
</feature>
<dbReference type="InterPro" id="IPR018856">
    <property type="entry name" value="Stn1_N"/>
</dbReference>
<evidence type="ECO:0000256" key="1">
    <source>
        <dbReference type="ARBA" id="ARBA00004574"/>
    </source>
</evidence>
<organism evidence="6 7">
    <name type="scientific">Exophiala dermatitidis (strain ATCC 34100 / CBS 525.76 / NIH/UT8656)</name>
    <name type="common">Black yeast</name>
    <name type="synonym">Wangiella dermatitidis</name>
    <dbReference type="NCBI Taxonomy" id="858893"/>
    <lineage>
        <taxon>Eukaryota</taxon>
        <taxon>Fungi</taxon>
        <taxon>Dikarya</taxon>
        <taxon>Ascomycota</taxon>
        <taxon>Pezizomycotina</taxon>
        <taxon>Eurotiomycetes</taxon>
        <taxon>Chaetothyriomycetidae</taxon>
        <taxon>Chaetothyriales</taxon>
        <taxon>Herpotrichiellaceae</taxon>
        <taxon>Exophiala</taxon>
    </lineage>
</organism>
<dbReference type="RefSeq" id="XP_009154780.1">
    <property type="nucleotide sequence ID" value="XM_009156532.1"/>
</dbReference>
<name>H6BT69_EXODN</name>
<dbReference type="STRING" id="858893.H6BT69"/>
<dbReference type="InterPro" id="IPR012340">
    <property type="entry name" value="NA-bd_OB-fold"/>
</dbReference>
<evidence type="ECO:0000256" key="2">
    <source>
        <dbReference type="ARBA" id="ARBA00022454"/>
    </source>
</evidence>
<dbReference type="VEuPathDB" id="FungiDB:HMPREF1120_02489"/>
<feature type="region of interest" description="Disordered" evidence="4">
    <location>
        <begin position="77"/>
        <end position="118"/>
    </location>
</feature>
<sequence length="285" mass="31696">MVQMGQTDSLGDPLRPPTQAYGGGLPPPPPLLLFYLNHPIQFVQVVGVVVVFEDFFEKFWLFTVDDGSGATIDVTCSKPEKEKQTHNLPLRSSYNAPSNNNNKSAGAGMEDKPKTTITSASTATEIEGAARNDKDNANADAEQLLLQATLSKLHVGAVVQAKGTLSTFRSVRQLTLLRLTVLPDTAHEMALISSRTGFCRSTLSKPWVLSADELKSLAREAQDEKDQDQRRAARRRERLKRLEQREQRHAKHIREQYEADEKRRMKAANAARRAGEILQHGPTTK</sequence>
<comment type="subcellular location">
    <subcellularLocation>
        <location evidence="1">Chromosome</location>
        <location evidence="1">Telomere</location>
    </subcellularLocation>
</comment>
<dbReference type="AlphaFoldDB" id="H6BT69"/>
<dbReference type="EMBL" id="JH226131">
    <property type="protein sequence ID" value="EHY54319.1"/>
    <property type="molecule type" value="Genomic_DNA"/>
</dbReference>
<feature type="region of interest" description="Disordered" evidence="4">
    <location>
        <begin position="220"/>
        <end position="285"/>
    </location>
</feature>
<gene>
    <name evidence="6" type="ORF">HMPREF1120_02489</name>
</gene>
<dbReference type="InParanoid" id="H6BT69"/>
<feature type="compositionally biased region" description="Basic and acidic residues" evidence="4">
    <location>
        <begin position="220"/>
        <end position="231"/>
    </location>
</feature>
<proteinExistence type="predicted"/>
<dbReference type="OMA" id="FCFKASP"/>
<dbReference type="Proteomes" id="UP000007304">
    <property type="component" value="Unassembled WGS sequence"/>
</dbReference>
<evidence type="ECO:0000259" key="5">
    <source>
        <dbReference type="Pfam" id="PF10451"/>
    </source>
</evidence>
<feature type="compositionally biased region" description="Basic and acidic residues" evidence="4">
    <location>
        <begin position="240"/>
        <end position="263"/>
    </location>
</feature>
<dbReference type="eggNOG" id="ENOG502RY83">
    <property type="taxonomic scope" value="Eukaryota"/>
</dbReference>
<protein>
    <recommendedName>
        <fullName evidence="5">CST complex subunit Stn1 N-terminal domain-containing protein</fullName>
    </recommendedName>
</protein>
<evidence type="ECO:0000256" key="3">
    <source>
        <dbReference type="ARBA" id="ARBA00022895"/>
    </source>
</evidence>